<protein>
    <submittedName>
        <fullName evidence="1">Uncharacterized protein</fullName>
    </submittedName>
</protein>
<gene>
    <name evidence="1" type="ORF">HMPREF1872_00440</name>
</gene>
<reference evidence="2" key="1">
    <citation type="submission" date="2016-01" db="EMBL/GenBank/DDBJ databases">
        <authorList>
            <person name="Mitreva M."/>
            <person name="Pepin K.H."/>
            <person name="Mihindukulasuriya K.A."/>
            <person name="Fulton R."/>
            <person name="Fronick C."/>
            <person name="O'Laughlin M."/>
            <person name="Miner T."/>
            <person name="Herter B."/>
            <person name="Rosa B.A."/>
            <person name="Cordes M."/>
            <person name="Tomlinson C."/>
            <person name="Wollam A."/>
            <person name="Palsikar V.B."/>
            <person name="Mardis E.R."/>
            <person name="Wilson R.K."/>
        </authorList>
    </citation>
    <scope>NUCLEOTIDE SEQUENCE [LARGE SCALE GENOMIC DNA]</scope>
    <source>
        <strain evidence="2">KA00274</strain>
    </source>
</reference>
<evidence type="ECO:0000313" key="1">
    <source>
        <dbReference type="EMBL" id="KXB42266.1"/>
    </source>
</evidence>
<evidence type="ECO:0000313" key="2">
    <source>
        <dbReference type="Proteomes" id="UP000070080"/>
    </source>
</evidence>
<proteinExistence type="predicted"/>
<dbReference type="EMBL" id="LSCV01000005">
    <property type="protein sequence ID" value="KXB42266.1"/>
    <property type="molecule type" value="Genomic_DNA"/>
</dbReference>
<dbReference type="STRING" id="1497955.HMPREF1872_00440"/>
<organism evidence="1 2">
    <name type="scientific">Amygdalobacter nucleatus</name>
    <dbReference type="NCBI Taxonomy" id="3029274"/>
    <lineage>
        <taxon>Bacteria</taxon>
        <taxon>Bacillati</taxon>
        <taxon>Bacillota</taxon>
        <taxon>Clostridia</taxon>
        <taxon>Eubacteriales</taxon>
        <taxon>Oscillospiraceae</taxon>
        <taxon>Amygdalobacter</taxon>
    </lineage>
</organism>
<dbReference type="AlphaFoldDB" id="A0A133YGF0"/>
<dbReference type="Proteomes" id="UP000070080">
    <property type="component" value="Unassembled WGS sequence"/>
</dbReference>
<accession>A0A133YGF0</accession>
<name>A0A133YGF0_9FIRM</name>
<keyword evidence="2" id="KW-1185">Reference proteome</keyword>
<sequence length="40" mass="4422">MNGSSDGNDANKIKVNSLEDKDNPFALFLLLICLMKTGMY</sequence>
<comment type="caution">
    <text evidence="1">The sequence shown here is derived from an EMBL/GenBank/DDBJ whole genome shotgun (WGS) entry which is preliminary data.</text>
</comment>